<dbReference type="SUPFAM" id="SSF51045">
    <property type="entry name" value="WW domain"/>
    <property type="match status" value="3"/>
</dbReference>
<dbReference type="GO" id="GO:0061630">
    <property type="term" value="F:ubiquitin protein ligase activity"/>
    <property type="evidence" value="ECO:0007669"/>
    <property type="project" value="UniProtKB-EC"/>
</dbReference>
<dbReference type="SMART" id="SM00456">
    <property type="entry name" value="WW"/>
    <property type="match status" value="3"/>
</dbReference>
<dbReference type="GO" id="GO:0070534">
    <property type="term" value="P:protein K63-linked ubiquitination"/>
    <property type="evidence" value="ECO:0007669"/>
    <property type="project" value="TreeGrafter"/>
</dbReference>
<evidence type="ECO:0000256" key="7">
    <source>
        <dbReference type="PIRSR" id="PIRSR001569-1"/>
    </source>
</evidence>
<dbReference type="GO" id="GO:0005737">
    <property type="term" value="C:cytoplasm"/>
    <property type="evidence" value="ECO:0007669"/>
    <property type="project" value="TreeGrafter"/>
</dbReference>
<dbReference type="GO" id="GO:0034765">
    <property type="term" value="P:regulation of monoatomic ion transmembrane transport"/>
    <property type="evidence" value="ECO:0007669"/>
    <property type="project" value="TreeGrafter"/>
</dbReference>
<proteinExistence type="predicted"/>
<comment type="catalytic activity">
    <reaction evidence="1 6">
        <text>S-ubiquitinyl-[E2 ubiquitin-conjugating enzyme]-L-cysteine + [acceptor protein]-L-lysine = [E2 ubiquitin-conjugating enzyme]-L-cysteine + N(6)-ubiquitinyl-[acceptor protein]-L-lysine.</text>
        <dbReference type="EC" id="2.3.2.26"/>
    </reaction>
</comment>
<keyword evidence="4" id="KW-0677">Repeat</keyword>
<dbReference type="EC" id="2.3.2.26" evidence="6"/>
<dbReference type="FunFam" id="2.20.70.10:FF:000009">
    <property type="entry name" value="E3 ubiquitin-protein ligase"/>
    <property type="match status" value="1"/>
</dbReference>
<evidence type="ECO:0000256" key="5">
    <source>
        <dbReference type="ARBA" id="ARBA00022786"/>
    </source>
</evidence>
<dbReference type="InterPro" id="IPR000569">
    <property type="entry name" value="HECT_dom"/>
</dbReference>
<dbReference type="GeneTree" id="ENSGT00940000154635"/>
<dbReference type="PANTHER" id="PTHR11254:SF396">
    <property type="entry name" value="NEDD4-LIKE E3 UBIQUITIN-PROTEIN LIGASE WWP2"/>
    <property type="match status" value="1"/>
</dbReference>
<dbReference type="FunFam" id="3.30.2160.10:FF:000003">
    <property type="entry name" value="E3 ubiquitin-protein ligase"/>
    <property type="match status" value="1"/>
</dbReference>
<dbReference type="AlphaFoldDB" id="A0A671XZ36"/>
<dbReference type="GO" id="GO:0000122">
    <property type="term" value="P:negative regulation of transcription by RNA polymerase II"/>
    <property type="evidence" value="ECO:0007669"/>
    <property type="project" value="TreeGrafter"/>
</dbReference>
<dbReference type="Pfam" id="PF00168">
    <property type="entry name" value="C2"/>
    <property type="match status" value="1"/>
</dbReference>
<feature type="compositionally biased region" description="Low complexity" evidence="9">
    <location>
        <begin position="206"/>
        <end position="230"/>
    </location>
</feature>
<dbReference type="SMART" id="SM00239">
    <property type="entry name" value="C2"/>
    <property type="match status" value="1"/>
</dbReference>
<dbReference type="SMART" id="SM00119">
    <property type="entry name" value="HECTc"/>
    <property type="match status" value="1"/>
</dbReference>
<dbReference type="Pfam" id="PF00397">
    <property type="entry name" value="WW"/>
    <property type="match status" value="3"/>
</dbReference>
<dbReference type="Ensembl" id="ENSSAUT00010056931.1">
    <property type="protein sequence ID" value="ENSSAUP00010054171.1"/>
    <property type="gene ID" value="ENSSAUG00010016771.1"/>
</dbReference>
<dbReference type="CDD" id="cd00201">
    <property type="entry name" value="WW"/>
    <property type="match status" value="3"/>
</dbReference>
<dbReference type="CDD" id="cd00078">
    <property type="entry name" value="HECTc"/>
    <property type="match status" value="1"/>
</dbReference>
<dbReference type="GO" id="GO:0043161">
    <property type="term" value="P:proteasome-mediated ubiquitin-dependent protein catabolic process"/>
    <property type="evidence" value="ECO:0007669"/>
    <property type="project" value="TreeGrafter"/>
</dbReference>
<dbReference type="Gene3D" id="3.90.1750.10">
    <property type="entry name" value="Hect, E3 ligase catalytic domains"/>
    <property type="match status" value="1"/>
</dbReference>
<dbReference type="SUPFAM" id="SSF56204">
    <property type="entry name" value="Hect, E3 ligase catalytic domain"/>
    <property type="match status" value="1"/>
</dbReference>
<dbReference type="CDD" id="cd04021">
    <property type="entry name" value="C2_E3_ubiquitin_ligase"/>
    <property type="match status" value="1"/>
</dbReference>
<protein>
    <recommendedName>
        <fullName evidence="6">E3 ubiquitin-protein ligase</fullName>
        <ecNumber evidence="6">2.3.2.26</ecNumber>
    </recommendedName>
</protein>
<dbReference type="FunFam" id="3.90.1750.10:FF:000026">
    <property type="entry name" value="E3 ubiquitin-protein ligase HACE1"/>
    <property type="match status" value="1"/>
</dbReference>
<dbReference type="PIRSF" id="PIRSF001569">
    <property type="entry name" value="E3_ub_ligase_SMURF1"/>
    <property type="match status" value="1"/>
</dbReference>
<evidence type="ECO:0000259" key="13">
    <source>
        <dbReference type="PROSITE" id="PS50237"/>
    </source>
</evidence>
<evidence type="ECO:0000256" key="2">
    <source>
        <dbReference type="ARBA" id="ARBA00004906"/>
    </source>
</evidence>
<evidence type="ECO:0000313" key="15">
    <source>
        <dbReference type="Proteomes" id="UP000472265"/>
    </source>
</evidence>
<reference evidence="14" key="1">
    <citation type="submission" date="2021-04" db="EMBL/GenBank/DDBJ databases">
        <authorList>
            <consortium name="Wellcome Sanger Institute Data Sharing"/>
        </authorList>
    </citation>
    <scope>NUCLEOTIDE SEQUENCE [LARGE SCALE GENOMIC DNA]</scope>
</reference>
<reference evidence="14" key="3">
    <citation type="submission" date="2025-09" db="UniProtKB">
        <authorList>
            <consortium name="Ensembl"/>
        </authorList>
    </citation>
    <scope>IDENTIFICATION</scope>
</reference>
<keyword evidence="10" id="KW-0732">Signal</keyword>
<reference evidence="14" key="2">
    <citation type="submission" date="2025-08" db="UniProtKB">
        <authorList>
            <consortium name="Ensembl"/>
        </authorList>
    </citation>
    <scope>IDENTIFICATION</scope>
</reference>
<keyword evidence="3 6" id="KW-0808">Transferase</keyword>
<dbReference type="Gene3D" id="3.30.2160.10">
    <property type="entry name" value="Hect, E3 ligase catalytic domain"/>
    <property type="match status" value="1"/>
</dbReference>
<evidence type="ECO:0000256" key="8">
    <source>
        <dbReference type="PROSITE-ProRule" id="PRU00104"/>
    </source>
</evidence>
<dbReference type="InterPro" id="IPR000008">
    <property type="entry name" value="C2_dom"/>
</dbReference>
<feature type="domain" description="WW" evidence="12">
    <location>
        <begin position="343"/>
        <end position="376"/>
    </location>
</feature>
<evidence type="ECO:0000256" key="10">
    <source>
        <dbReference type="SAM" id="SignalP"/>
    </source>
</evidence>
<comment type="pathway">
    <text evidence="2 6">Protein modification; protein ubiquitination.</text>
</comment>
<feature type="active site" description="Glycyl thioester intermediate" evidence="7 8">
    <location>
        <position position="736"/>
    </location>
</feature>
<dbReference type="InterPro" id="IPR035983">
    <property type="entry name" value="Hect_E3_ubiquitin_ligase"/>
</dbReference>
<feature type="compositionally biased region" description="Low complexity" evidence="9">
    <location>
        <begin position="180"/>
        <end position="197"/>
    </location>
</feature>
<dbReference type="GO" id="GO:0061629">
    <property type="term" value="F:RNA polymerase II-specific DNA-binding transcription factor binding"/>
    <property type="evidence" value="ECO:0007669"/>
    <property type="project" value="TreeGrafter"/>
</dbReference>
<dbReference type="InterPro" id="IPR050409">
    <property type="entry name" value="E3_ubiq-protein_ligase"/>
</dbReference>
<dbReference type="PROSITE" id="PS50020">
    <property type="entry name" value="WW_DOMAIN_2"/>
    <property type="match status" value="3"/>
</dbReference>
<dbReference type="PROSITE" id="PS50237">
    <property type="entry name" value="HECT"/>
    <property type="match status" value="1"/>
</dbReference>
<feature type="domain" description="HECT" evidence="13">
    <location>
        <begin position="434"/>
        <end position="768"/>
    </location>
</feature>
<dbReference type="Gene3D" id="3.30.2410.10">
    <property type="entry name" value="Hect, E3 ligase catalytic domain"/>
    <property type="match status" value="1"/>
</dbReference>
<dbReference type="InterPro" id="IPR024928">
    <property type="entry name" value="E3_ub_ligase_SMURF1"/>
</dbReference>
<evidence type="ECO:0000313" key="14">
    <source>
        <dbReference type="Ensembl" id="ENSSAUP00010054171.1"/>
    </source>
</evidence>
<accession>A0A671XZ36</accession>
<dbReference type="UniPathway" id="UPA00143"/>
<dbReference type="InterPro" id="IPR001202">
    <property type="entry name" value="WW_dom"/>
</dbReference>
<evidence type="ECO:0000256" key="6">
    <source>
        <dbReference type="PIRNR" id="PIRNR001569"/>
    </source>
</evidence>
<dbReference type="FunFam" id="3.30.2410.10:FF:000002">
    <property type="entry name" value="E3 ubiquitin-protein ligase HECW2"/>
    <property type="match status" value="1"/>
</dbReference>
<evidence type="ECO:0000256" key="1">
    <source>
        <dbReference type="ARBA" id="ARBA00000885"/>
    </source>
</evidence>
<keyword evidence="5 6" id="KW-0833">Ubl conjugation pathway</keyword>
<keyword evidence="15" id="KW-1185">Reference proteome</keyword>
<feature type="region of interest" description="Disordered" evidence="9">
    <location>
        <begin position="164"/>
        <end position="230"/>
    </location>
</feature>
<dbReference type="FunFam" id="3.90.1750.10:FF:000002">
    <property type="entry name" value="E3 ubiquitin-protein ligase"/>
    <property type="match status" value="1"/>
</dbReference>
<organism evidence="14 15">
    <name type="scientific">Sparus aurata</name>
    <name type="common">Gilthead sea bream</name>
    <dbReference type="NCBI Taxonomy" id="8175"/>
    <lineage>
        <taxon>Eukaryota</taxon>
        <taxon>Metazoa</taxon>
        <taxon>Chordata</taxon>
        <taxon>Craniata</taxon>
        <taxon>Vertebrata</taxon>
        <taxon>Euteleostomi</taxon>
        <taxon>Actinopterygii</taxon>
        <taxon>Neopterygii</taxon>
        <taxon>Teleostei</taxon>
        <taxon>Neoteleostei</taxon>
        <taxon>Acanthomorphata</taxon>
        <taxon>Eupercaria</taxon>
        <taxon>Spariformes</taxon>
        <taxon>Sparidae</taxon>
        <taxon>Sparus</taxon>
    </lineage>
</organism>
<feature type="domain" description="WW" evidence="12">
    <location>
        <begin position="246"/>
        <end position="273"/>
    </location>
</feature>
<feature type="domain" description="C2" evidence="11">
    <location>
        <begin position="1"/>
        <end position="111"/>
    </location>
</feature>
<evidence type="ECO:0000256" key="4">
    <source>
        <dbReference type="ARBA" id="ARBA00022737"/>
    </source>
</evidence>
<dbReference type="PROSITE" id="PS01159">
    <property type="entry name" value="WW_DOMAIN_1"/>
    <property type="match status" value="2"/>
</dbReference>
<evidence type="ECO:0000259" key="12">
    <source>
        <dbReference type="PROSITE" id="PS50020"/>
    </source>
</evidence>
<dbReference type="SUPFAM" id="SSF49562">
    <property type="entry name" value="C2 domain (Calcium/lipid-binding domain, CaLB)"/>
    <property type="match status" value="1"/>
</dbReference>
<feature type="signal peptide" evidence="10">
    <location>
        <begin position="1"/>
        <end position="18"/>
    </location>
</feature>
<dbReference type="FunFam" id="2.60.40.150:FF:000082">
    <property type="entry name" value="E3 ubiquitin-protein ligase"/>
    <property type="match status" value="1"/>
</dbReference>
<gene>
    <name evidence="14" type="primary">wwp2</name>
</gene>
<dbReference type="Gene3D" id="2.60.40.150">
    <property type="entry name" value="C2 domain"/>
    <property type="match status" value="1"/>
</dbReference>
<dbReference type="Proteomes" id="UP000472265">
    <property type="component" value="Chromosome 8"/>
</dbReference>
<feature type="domain" description="WW" evidence="12">
    <location>
        <begin position="315"/>
        <end position="336"/>
    </location>
</feature>
<dbReference type="InterPro" id="IPR036020">
    <property type="entry name" value="WW_dom_sf"/>
</dbReference>
<dbReference type="Pfam" id="PF00632">
    <property type="entry name" value="HECT"/>
    <property type="match status" value="1"/>
</dbReference>
<feature type="chain" id="PRO_5025589857" description="E3 ubiquitin-protein ligase" evidence="10">
    <location>
        <begin position="19"/>
        <end position="768"/>
    </location>
</feature>
<dbReference type="Gene3D" id="2.20.70.10">
    <property type="match status" value="2"/>
</dbReference>
<evidence type="ECO:0000256" key="3">
    <source>
        <dbReference type="ARBA" id="ARBA00022679"/>
    </source>
</evidence>
<evidence type="ECO:0000256" key="9">
    <source>
        <dbReference type="SAM" id="MobiDB-lite"/>
    </source>
</evidence>
<dbReference type="PROSITE" id="PS50004">
    <property type="entry name" value="C2"/>
    <property type="match status" value="1"/>
</dbReference>
<dbReference type="PANTHER" id="PTHR11254">
    <property type="entry name" value="HECT DOMAIN UBIQUITIN-PROTEIN LIGASE"/>
    <property type="match status" value="1"/>
</dbReference>
<name>A0A671XZ36_SPAAU</name>
<evidence type="ECO:0000259" key="11">
    <source>
        <dbReference type="PROSITE" id="PS50004"/>
    </source>
</evidence>
<sequence length="768" mass="88327">MYSFLFSSISVCVSVVSAKPQSPKLPNRHSRLNSFVEVTADGLTSETKKTGKRSGHLELQWNEDLTLNVTPQSRLDLKLWSCHTLRKELLGSATIDLLDTLRTHDGKMENVQLSLVLQTENKGSVVAGGELNVCLDGMVVDLGSLPNGSTAADSEYQLTSNGLENSRWGVARHTPPPSSPSNRSPAASSSSGSPSPGQDALGLAAPSEPSPNTTSTPEQTSNSTTESTTEVLPAGKCNTCLFLSLWEKRVDQRGRYYYVDHNTRTTTWQRPTAESVRNYQQWQSQRSQLQGAMHQFSQRFLYQVLQAFSGPKRQDNGRIYFVNHNTRTTQWDDPRTQGMIKEHPLPPGWEMKYTAEGVRYFVDHNSRTTTFKDPRPGFESRQGGSPGAYDRSFRWKYHQFRFLCHSNALPSHVKISVSRQTLFEDSFQQIMNVKPYDLRRRLYIIMRGEEGLDYGGIAREWFFLLSHEVLNPMYCLFEYAGKNNYCLQINPASSINPDHLTYFRFIGRFIAMALYHGKFIDTGFTLPFYKRMLDKKPTLKDLESIDPEFYNSIMWVKENNLEECGVELYFAQDMEILGKVSTHQLKDDGENELVTEENKEEYISLLTDWRFTRGVEEQTKAFLDGFNEVVPLEWLRYFDEKELELMLCGMQEIDLTDWQKNTIYRHYTKNSKQIHWFWQVVKEMDNEKRIRLLQFVTGTCRLPVGGFTELIGSNGPQKFCIDKVGKETWLPRSHTCFNRLDLPPYRSLEQLREKLLFAIEETEGFGQE</sequence>
<dbReference type="InterPro" id="IPR035892">
    <property type="entry name" value="C2_domain_sf"/>
</dbReference>